<evidence type="ECO:0000313" key="1">
    <source>
        <dbReference type="EMBL" id="MBK1866154.1"/>
    </source>
</evidence>
<accession>A0ACC5R0H0</accession>
<dbReference type="EMBL" id="JAENHL010000006">
    <property type="protein sequence ID" value="MBK1866154.1"/>
    <property type="molecule type" value="Genomic_DNA"/>
</dbReference>
<organism evidence="1 2">
    <name type="scientific">Taklimakanibacter albus</name>
    <dbReference type="NCBI Taxonomy" id="2800327"/>
    <lineage>
        <taxon>Bacteria</taxon>
        <taxon>Pseudomonadati</taxon>
        <taxon>Pseudomonadota</taxon>
        <taxon>Alphaproteobacteria</taxon>
        <taxon>Hyphomicrobiales</taxon>
        <taxon>Aestuariivirgaceae</taxon>
        <taxon>Taklimakanibacter</taxon>
    </lineage>
</organism>
<keyword evidence="2" id="KW-1185">Reference proteome</keyword>
<sequence length="120" mass="13760">MKTTVLYRPVGTKELALIEASGFTRFPPRLPEQPIFYPVTNEAYAVQIARDWNTRHNADRKGYVTRFALPAAYLSRFDRKIVGAAEHEELWVPAEELDRFNAQIVGPIEVIHRFEEASVS</sequence>
<dbReference type="Proteomes" id="UP000616151">
    <property type="component" value="Unassembled WGS sequence"/>
</dbReference>
<gene>
    <name evidence="1" type="ORF">JHL16_07285</name>
</gene>
<name>A0ACC5R0H0_9HYPH</name>
<evidence type="ECO:0000313" key="2">
    <source>
        <dbReference type="Proteomes" id="UP000616151"/>
    </source>
</evidence>
<protein>
    <submittedName>
        <fullName evidence="1">ADP-ribosylation/crystallin J1</fullName>
    </submittedName>
</protein>
<proteinExistence type="predicted"/>
<comment type="caution">
    <text evidence="1">The sequence shown here is derived from an EMBL/GenBank/DDBJ whole genome shotgun (WGS) entry which is preliminary data.</text>
</comment>
<reference evidence="1" key="1">
    <citation type="submission" date="2021-01" db="EMBL/GenBank/DDBJ databases">
        <authorList>
            <person name="Sun Q."/>
        </authorList>
    </citation>
    <scope>NUCLEOTIDE SEQUENCE</scope>
    <source>
        <strain evidence="1">YIM B02566</strain>
    </source>
</reference>